<keyword evidence="3" id="KW-1185">Reference proteome</keyword>
<keyword evidence="1" id="KW-0472">Membrane</keyword>
<evidence type="ECO:0000256" key="1">
    <source>
        <dbReference type="SAM" id="Phobius"/>
    </source>
</evidence>
<protein>
    <submittedName>
        <fullName evidence="2">Uncharacterized protein</fullName>
    </submittedName>
</protein>
<sequence>MPLGMPCPKRQHITIQTGVQVTTYTTFQSHSLINRNCWRRDRNRAMLTLARIHDRLCESKLLQFGFKHADPFFQGSITIFFVDGVLVSIAALVFFAHLAVNFHKWVVSAVEASTAI</sequence>
<evidence type="ECO:0000313" key="3">
    <source>
        <dbReference type="Proteomes" id="UP001605036"/>
    </source>
</evidence>
<gene>
    <name evidence="2" type="ORF">R1flu_001701</name>
</gene>
<dbReference type="Proteomes" id="UP001605036">
    <property type="component" value="Unassembled WGS sequence"/>
</dbReference>
<feature type="transmembrane region" description="Helical" evidence="1">
    <location>
        <begin position="77"/>
        <end position="100"/>
    </location>
</feature>
<name>A0ABD1Y4C1_9MARC</name>
<accession>A0ABD1Y4C1</accession>
<keyword evidence="1" id="KW-0812">Transmembrane</keyword>
<keyword evidence="1" id="KW-1133">Transmembrane helix</keyword>
<proteinExistence type="predicted"/>
<reference evidence="2 3" key="1">
    <citation type="submission" date="2024-09" db="EMBL/GenBank/DDBJ databases">
        <title>Chromosome-scale assembly of Riccia fluitans.</title>
        <authorList>
            <person name="Paukszto L."/>
            <person name="Sawicki J."/>
            <person name="Karawczyk K."/>
            <person name="Piernik-Szablinska J."/>
            <person name="Szczecinska M."/>
            <person name="Mazdziarz M."/>
        </authorList>
    </citation>
    <scope>NUCLEOTIDE SEQUENCE [LARGE SCALE GENOMIC DNA]</scope>
    <source>
        <strain evidence="2">Rf_01</strain>
        <tissue evidence="2">Aerial parts of the thallus</tissue>
    </source>
</reference>
<dbReference type="AlphaFoldDB" id="A0ABD1Y4C1"/>
<organism evidence="2 3">
    <name type="scientific">Riccia fluitans</name>
    <dbReference type="NCBI Taxonomy" id="41844"/>
    <lineage>
        <taxon>Eukaryota</taxon>
        <taxon>Viridiplantae</taxon>
        <taxon>Streptophyta</taxon>
        <taxon>Embryophyta</taxon>
        <taxon>Marchantiophyta</taxon>
        <taxon>Marchantiopsida</taxon>
        <taxon>Marchantiidae</taxon>
        <taxon>Marchantiales</taxon>
        <taxon>Ricciaceae</taxon>
        <taxon>Riccia</taxon>
    </lineage>
</organism>
<dbReference type="EMBL" id="JBHFFA010000006">
    <property type="protein sequence ID" value="KAL2621496.1"/>
    <property type="molecule type" value="Genomic_DNA"/>
</dbReference>
<evidence type="ECO:0000313" key="2">
    <source>
        <dbReference type="EMBL" id="KAL2621496.1"/>
    </source>
</evidence>
<comment type="caution">
    <text evidence="2">The sequence shown here is derived from an EMBL/GenBank/DDBJ whole genome shotgun (WGS) entry which is preliminary data.</text>
</comment>